<feature type="domain" description="Phospholipid/glycerol acyltransferase" evidence="1">
    <location>
        <begin position="49"/>
        <end position="168"/>
    </location>
</feature>
<dbReference type="GO" id="GO:0016020">
    <property type="term" value="C:membrane"/>
    <property type="evidence" value="ECO:0007669"/>
    <property type="project" value="TreeGrafter"/>
</dbReference>
<dbReference type="PANTHER" id="PTHR22753:SF14">
    <property type="entry name" value="MONOACYLGLYCEROL_DIACYLGLYCEROL O-ACYLTRANSFERASE"/>
    <property type="match status" value="1"/>
</dbReference>
<dbReference type="PIRSF" id="PIRSF016753">
    <property type="entry name" value="P_lipid/glycerol_ac_tran_prd"/>
    <property type="match status" value="1"/>
</dbReference>
<gene>
    <name evidence="2" type="ORF">ISG29_17385</name>
</gene>
<dbReference type="SMART" id="SM00563">
    <property type="entry name" value="PlsC"/>
    <property type="match status" value="1"/>
</dbReference>
<keyword evidence="3" id="KW-1185">Reference proteome</keyword>
<dbReference type="SUPFAM" id="SSF69593">
    <property type="entry name" value="Glycerol-3-phosphate (1)-acyltransferase"/>
    <property type="match status" value="1"/>
</dbReference>
<dbReference type="PANTHER" id="PTHR22753">
    <property type="entry name" value="TRANSMEMBRANE PROTEIN 68"/>
    <property type="match status" value="1"/>
</dbReference>
<accession>A0A930YEG3</accession>
<evidence type="ECO:0000313" key="2">
    <source>
        <dbReference type="EMBL" id="MBF4163464.1"/>
    </source>
</evidence>
<dbReference type="AlphaFoldDB" id="A0A930YEG3"/>
<keyword evidence="2" id="KW-0012">Acyltransferase</keyword>
<keyword evidence="2" id="KW-0808">Transferase</keyword>
<reference evidence="2" key="1">
    <citation type="submission" date="2020-11" db="EMBL/GenBank/DDBJ databases">
        <title>Nocardioides sp. CBS4Y-1, whole genome shotgun sequence.</title>
        <authorList>
            <person name="Tuo L."/>
        </authorList>
    </citation>
    <scope>NUCLEOTIDE SEQUENCE</scope>
    <source>
        <strain evidence="2">CBS4Y-1</strain>
    </source>
</reference>
<sequence>MVEVEAAVDAEVEAQKSQGLDPVLAAYRLLRAYFRHELTGSEHVPAGGALLVSNHSGGFMAMDLPLIASGLASGLGVKRRIVTLAHTAIFAGPWGAMFAKLGLIEATREAAHEALTSGELTLVFPGGVHDVLRPTRDANVIDFAGRIGYVRTALEAGVPIVPVVSIGGQETQLFLTRGEPIAELLRLDKLLRARAFPISIGFPFGISIGTPINIPLPAKIKTRILEPVDPAAFESPEETDVEVRRRMQEAIDEMADERRFPFLG</sequence>
<dbReference type="EMBL" id="JADIVZ010000012">
    <property type="protein sequence ID" value="MBF4163464.1"/>
    <property type="molecule type" value="Genomic_DNA"/>
</dbReference>
<dbReference type="GO" id="GO:0016746">
    <property type="term" value="F:acyltransferase activity"/>
    <property type="evidence" value="ECO:0007669"/>
    <property type="project" value="UniProtKB-KW"/>
</dbReference>
<protein>
    <submittedName>
        <fullName evidence="2">Acyltransferase family protein</fullName>
    </submittedName>
</protein>
<proteinExistence type="predicted"/>
<dbReference type="InterPro" id="IPR016676">
    <property type="entry name" value="P_lipid/glycerol_AcTrfase_prd"/>
</dbReference>
<comment type="caution">
    <text evidence="2">The sequence shown here is derived from an EMBL/GenBank/DDBJ whole genome shotgun (WGS) entry which is preliminary data.</text>
</comment>
<dbReference type="CDD" id="cd07987">
    <property type="entry name" value="LPLAT_MGAT-like"/>
    <property type="match status" value="1"/>
</dbReference>
<evidence type="ECO:0000259" key="1">
    <source>
        <dbReference type="SMART" id="SM00563"/>
    </source>
</evidence>
<dbReference type="InterPro" id="IPR002123">
    <property type="entry name" value="Plipid/glycerol_acylTrfase"/>
</dbReference>
<organism evidence="2 3">
    <name type="scientific">Nocardioides acrostichi</name>
    <dbReference type="NCBI Taxonomy" id="2784339"/>
    <lineage>
        <taxon>Bacteria</taxon>
        <taxon>Bacillati</taxon>
        <taxon>Actinomycetota</taxon>
        <taxon>Actinomycetes</taxon>
        <taxon>Propionibacteriales</taxon>
        <taxon>Nocardioidaceae</taxon>
        <taxon>Nocardioides</taxon>
    </lineage>
</organism>
<name>A0A930YEG3_9ACTN</name>
<evidence type="ECO:0000313" key="3">
    <source>
        <dbReference type="Proteomes" id="UP000656804"/>
    </source>
</evidence>
<dbReference type="Proteomes" id="UP000656804">
    <property type="component" value="Unassembled WGS sequence"/>
</dbReference>
<dbReference type="Pfam" id="PF01553">
    <property type="entry name" value="Acyltransferase"/>
    <property type="match status" value="1"/>
</dbReference>